<dbReference type="InterPro" id="IPR000276">
    <property type="entry name" value="GPCR_Rhodpsn"/>
</dbReference>
<feature type="transmembrane region" description="Helical" evidence="8">
    <location>
        <begin position="538"/>
        <end position="557"/>
    </location>
</feature>
<feature type="transmembrane region" description="Helical" evidence="8">
    <location>
        <begin position="325"/>
        <end position="351"/>
    </location>
</feature>
<keyword evidence="6 8" id="KW-0472">Membrane</keyword>
<evidence type="ECO:0000256" key="8">
    <source>
        <dbReference type="SAM" id="Phobius"/>
    </source>
</evidence>
<evidence type="ECO:0000256" key="6">
    <source>
        <dbReference type="ARBA" id="ARBA00023136"/>
    </source>
</evidence>
<evidence type="ECO:0000256" key="1">
    <source>
        <dbReference type="ARBA" id="ARBA00004141"/>
    </source>
</evidence>
<dbReference type="InterPro" id="IPR000725">
    <property type="entry name" value="Olfact_rcpt"/>
</dbReference>
<evidence type="ECO:0000256" key="5">
    <source>
        <dbReference type="ARBA" id="ARBA00022989"/>
    </source>
</evidence>
<evidence type="ECO:0000313" key="10">
    <source>
        <dbReference type="EMBL" id="CAJ0934899.1"/>
    </source>
</evidence>
<dbReference type="InterPro" id="IPR050402">
    <property type="entry name" value="OR51/52/56-like"/>
</dbReference>
<dbReference type="Proteomes" id="UP001176940">
    <property type="component" value="Unassembled WGS sequence"/>
</dbReference>
<dbReference type="PRINTS" id="PR00245">
    <property type="entry name" value="OLFACTORYR"/>
</dbReference>
<evidence type="ECO:0000313" key="11">
    <source>
        <dbReference type="Proteomes" id="UP001176940"/>
    </source>
</evidence>
<dbReference type="Gene3D" id="3.30.420.10">
    <property type="entry name" value="Ribonuclease H-like superfamily/Ribonuclease H"/>
    <property type="match status" value="1"/>
</dbReference>
<dbReference type="PANTHER" id="PTHR26450:SF69">
    <property type="entry name" value="OLFACTORY RECEPTOR 56B1"/>
    <property type="match status" value="1"/>
</dbReference>
<dbReference type="Pfam" id="PF13358">
    <property type="entry name" value="DDE_3"/>
    <property type="match status" value="1"/>
</dbReference>
<dbReference type="Gene3D" id="1.20.1070.10">
    <property type="entry name" value="Rhodopsin 7-helix transmembrane proteins"/>
    <property type="match status" value="1"/>
</dbReference>
<keyword evidence="2" id="KW-0716">Sensory transduction</keyword>
<feature type="transmembrane region" description="Helical" evidence="8">
    <location>
        <begin position="458"/>
        <end position="482"/>
    </location>
</feature>
<keyword evidence="11" id="KW-1185">Reference proteome</keyword>
<feature type="transmembrane region" description="Helical" evidence="8">
    <location>
        <begin position="363"/>
        <end position="384"/>
    </location>
</feature>
<sequence>MDYRTEEELEYCNPPPVRLLWQSGPQKLLLSARHMKTHFEFAKKKHMKDSQTMRNKILWSDEMKIDLFGDNSKRYVWEKKPCTAHHLPNTIPTGKRGGGIMLRGYFSAAGTGQLLPIEGNMNAAKYRDNLDENLFQSALDLGFGRRFIFQQDNDPKHTAKITKEWFQNNSVTILDWPSQSPNLNPIEHLWRDLKMAVHQRSPSNLMETERICKEKWQRVPKSRIVTRVLHPYVTIEKTRLCVSCVSIVSEMFLDLKTLSAGDMNSSQMFSLIPPQFLLTGLSWVEDKKLPVSVSVLLMYLVGIFSNCTIVILIKTDQKLQEPMHILISLLSLIDLSVSSSVIPKVLAILWFDSTEISSTGCLIQVYILYSMLGLQSSLFALMSYDRYVAICHPLRHSTIMSPSFITMCVIFIVLRSSVFMIPLPAVTAGLTFCKMNISNSHCEFVDVVKLACGDLMPVIIYMVILICIFPGGDNSLMVFSYVKILRVVYMLKSPQARSRSLNTCSSHAILLLSFYISSSFPLYLFLFYPNSPLYLKTLTEALSFLLLPMINPMVYGAKTKEIQDGLRRLYWKIIFVLKWKNGDW</sequence>
<reference evidence="10" key="1">
    <citation type="submission" date="2023-07" db="EMBL/GenBank/DDBJ databases">
        <authorList>
            <person name="Stuckert A."/>
        </authorList>
    </citation>
    <scope>NUCLEOTIDE SEQUENCE</scope>
</reference>
<dbReference type="InterPro" id="IPR017452">
    <property type="entry name" value="GPCR_Rhodpsn_7TM"/>
</dbReference>
<feature type="domain" description="G-protein coupled receptors family 1 profile" evidence="9">
    <location>
        <begin position="305"/>
        <end position="555"/>
    </location>
</feature>
<dbReference type="Pfam" id="PF13853">
    <property type="entry name" value="7tm_4"/>
    <property type="match status" value="1"/>
</dbReference>
<comment type="caution">
    <text evidence="10">The sequence shown here is derived from an EMBL/GenBank/DDBJ whole genome shotgun (WGS) entry which is preliminary data.</text>
</comment>
<evidence type="ECO:0000256" key="7">
    <source>
        <dbReference type="ARBA" id="ARBA00023224"/>
    </source>
</evidence>
<comment type="subcellular location">
    <subcellularLocation>
        <location evidence="1">Membrane</location>
        <topology evidence="1">Multi-pass membrane protein</topology>
    </subcellularLocation>
</comment>
<dbReference type="InterPro" id="IPR038717">
    <property type="entry name" value="Tc1-like_DDE_dom"/>
</dbReference>
<keyword evidence="5 8" id="KW-1133">Transmembrane helix</keyword>
<organism evidence="10 11">
    <name type="scientific">Ranitomeya imitator</name>
    <name type="common">mimic poison frog</name>
    <dbReference type="NCBI Taxonomy" id="111125"/>
    <lineage>
        <taxon>Eukaryota</taxon>
        <taxon>Metazoa</taxon>
        <taxon>Chordata</taxon>
        <taxon>Craniata</taxon>
        <taxon>Vertebrata</taxon>
        <taxon>Euteleostomi</taxon>
        <taxon>Amphibia</taxon>
        <taxon>Batrachia</taxon>
        <taxon>Anura</taxon>
        <taxon>Neobatrachia</taxon>
        <taxon>Hyloidea</taxon>
        <taxon>Dendrobatidae</taxon>
        <taxon>Dendrobatinae</taxon>
        <taxon>Ranitomeya</taxon>
    </lineage>
</organism>
<dbReference type="SMART" id="SM01381">
    <property type="entry name" value="7TM_GPCR_Srsx"/>
    <property type="match status" value="1"/>
</dbReference>
<dbReference type="PROSITE" id="PS50262">
    <property type="entry name" value="G_PROTEIN_RECEP_F1_2"/>
    <property type="match status" value="1"/>
</dbReference>
<dbReference type="EMBL" id="CAUEEQ010011015">
    <property type="protein sequence ID" value="CAJ0934899.1"/>
    <property type="molecule type" value="Genomic_DNA"/>
</dbReference>
<evidence type="ECO:0000256" key="2">
    <source>
        <dbReference type="ARBA" id="ARBA00022606"/>
    </source>
</evidence>
<evidence type="ECO:0000259" key="9">
    <source>
        <dbReference type="PROSITE" id="PS50262"/>
    </source>
</evidence>
<keyword evidence="3 8" id="KW-0812">Transmembrane</keyword>
<proteinExistence type="predicted"/>
<feature type="transmembrane region" description="Helical" evidence="8">
    <location>
        <begin position="503"/>
        <end position="526"/>
    </location>
</feature>
<keyword evidence="4" id="KW-0552">Olfaction</keyword>
<evidence type="ECO:0000256" key="4">
    <source>
        <dbReference type="ARBA" id="ARBA00022725"/>
    </source>
</evidence>
<name>A0ABN9L747_9NEOB</name>
<dbReference type="PANTHER" id="PTHR26450">
    <property type="entry name" value="OLFACTORY RECEPTOR 56B1-RELATED"/>
    <property type="match status" value="1"/>
</dbReference>
<evidence type="ECO:0000256" key="3">
    <source>
        <dbReference type="ARBA" id="ARBA00022692"/>
    </source>
</evidence>
<dbReference type="SUPFAM" id="SSF81321">
    <property type="entry name" value="Family A G protein-coupled receptor-like"/>
    <property type="match status" value="1"/>
</dbReference>
<keyword evidence="7" id="KW-0807">Transducer</keyword>
<dbReference type="InterPro" id="IPR036397">
    <property type="entry name" value="RNaseH_sf"/>
</dbReference>
<feature type="transmembrane region" description="Helical" evidence="8">
    <location>
        <begin position="291"/>
        <end position="313"/>
    </location>
</feature>
<gene>
    <name evidence="10" type="ORF">RIMI_LOCUS6172175</name>
</gene>
<accession>A0ABN9L747</accession>
<feature type="transmembrane region" description="Helical" evidence="8">
    <location>
        <begin position="404"/>
        <end position="425"/>
    </location>
</feature>
<protein>
    <recommendedName>
        <fullName evidence="9">G-protein coupled receptors family 1 profile domain-containing protein</fullName>
    </recommendedName>
</protein>